<feature type="transmembrane region" description="Helical" evidence="1">
    <location>
        <begin position="81"/>
        <end position="102"/>
    </location>
</feature>
<evidence type="ECO:0000313" key="2">
    <source>
        <dbReference type="EMBL" id="PAX52591.1"/>
    </source>
</evidence>
<gene>
    <name evidence="2" type="ORF">CK510_18470</name>
</gene>
<reference evidence="2 3" key="1">
    <citation type="submission" date="2017-08" db="EMBL/GenBank/DDBJ databases">
        <title>Draft genome sequence of filamentous cyanobacterium Calothrix elsteri CCALA 953.</title>
        <authorList>
            <person name="Gagunashvili A.N."/>
            <person name="Elster J."/>
            <person name="Andresson O.S."/>
        </authorList>
    </citation>
    <scope>NUCLEOTIDE SEQUENCE [LARGE SCALE GENOMIC DNA]</scope>
    <source>
        <strain evidence="2 3">CCALA 953</strain>
    </source>
</reference>
<dbReference type="OrthoDB" id="569590at2"/>
<protein>
    <submittedName>
        <fullName evidence="2">Uncharacterized protein</fullName>
    </submittedName>
</protein>
<sequence length="499" mass="56550">MTKLNNKAFEVLRVEVERCANNDAIGQTEKLIVIKRLEKLRLEKGSEVKFDELRDTVSDIYPQFSDKVIKKAIKANKPSGIFGKITFLIIFLTGSGGIVWMANLPNPMIRKSVAKTAPILLVPSFMSMDYHYREAIDTLGQAEQLLDNPTSAADIQRGEEKATEAKKHLDQLPVWFLGYYPEAYCNWLGCSWKFTLDEFEAARKKVARLEAIAFQNQNSLNPLQEAEGKLEVAKQQYTTAKTIPEKETAVLAWKKAITLFEQIPEETIAGRNAQAKLKGYIQELDDAFTATYISAAQEFDLEAQKIKPTNPQGASKLWQQALYKLNQIPKENPRYLEAQKLLVSIQSKEQTVANSSSINYIEAAKQYAFTAATITQKPPHPAPKWKQSAELWNNAISQLKEIDVKDAGYVEAQKLIAQYQSNLGIIEERYESEKSGQEIILRANQKIQNLIAFSPSNRQQWKSEIQGIINQLETVRSQTTSYPKAQQLITLAQRRMQNI</sequence>
<evidence type="ECO:0000256" key="1">
    <source>
        <dbReference type="SAM" id="Phobius"/>
    </source>
</evidence>
<dbReference type="RefSeq" id="WP_095723099.1">
    <property type="nucleotide sequence ID" value="NZ_NTFS01000221.1"/>
</dbReference>
<name>A0A2A2TFX5_9CYAN</name>
<organism evidence="2 3">
    <name type="scientific">Brunnivagina elsteri CCALA 953</name>
    <dbReference type="NCBI Taxonomy" id="987040"/>
    <lineage>
        <taxon>Bacteria</taxon>
        <taxon>Bacillati</taxon>
        <taxon>Cyanobacteriota</taxon>
        <taxon>Cyanophyceae</taxon>
        <taxon>Nostocales</taxon>
        <taxon>Calotrichaceae</taxon>
        <taxon>Brunnivagina</taxon>
    </lineage>
</organism>
<accession>A0A2A2TFX5</accession>
<keyword evidence="3" id="KW-1185">Reference proteome</keyword>
<keyword evidence="1" id="KW-1133">Transmembrane helix</keyword>
<dbReference type="AlphaFoldDB" id="A0A2A2TFX5"/>
<keyword evidence="1" id="KW-0812">Transmembrane</keyword>
<keyword evidence="1" id="KW-0472">Membrane</keyword>
<dbReference type="EMBL" id="NTFS01000221">
    <property type="protein sequence ID" value="PAX52591.1"/>
    <property type="molecule type" value="Genomic_DNA"/>
</dbReference>
<comment type="caution">
    <text evidence="2">The sequence shown here is derived from an EMBL/GenBank/DDBJ whole genome shotgun (WGS) entry which is preliminary data.</text>
</comment>
<proteinExistence type="predicted"/>
<evidence type="ECO:0000313" key="3">
    <source>
        <dbReference type="Proteomes" id="UP000218238"/>
    </source>
</evidence>
<dbReference type="Proteomes" id="UP000218238">
    <property type="component" value="Unassembled WGS sequence"/>
</dbReference>